<sequence length="288" mass="31737">MNRCKRRLWDASKSELTTNSGLVTLSSKKIQKLNTEPAKSCYTSAIGNSGQEFSVTDSSTVQSNDSRLYSSEDSIVKRPALPSSVYNVNCEHLARLLLGKCIVRELENGTHACGKIVETESYPGSTDMASHSYKGKTLRNAAMFMDPGTAYVYNIYGMYQCFNISSKGNGTAVLIRSLEPVEGTDAMRAHRLAKRRGKSNTPLKDTHLCNGPSKLCHAMDISKSQFDQHDLTKGISLWLVDGDQDIAQEDIVLTTRIGINGPGKERLARFYVRGNSCVSVRDKKAEHS</sequence>
<accession>A0ABM1EJK7</accession>
<evidence type="ECO:0000256" key="4">
    <source>
        <dbReference type="ARBA" id="ARBA00012000"/>
    </source>
</evidence>
<proteinExistence type="inferred from homology"/>
<dbReference type="InterPro" id="IPR011034">
    <property type="entry name" value="Formyl_transferase-like_C_sf"/>
</dbReference>
<protein>
    <recommendedName>
        <fullName evidence="4">DNA-3-methyladenine glycosylase II</fullName>
        <ecNumber evidence="4">3.2.2.21</ecNumber>
    </recommendedName>
    <alternativeName>
        <fullName evidence="8">3-methyladenine DNA glycosidase</fullName>
    </alternativeName>
</protein>
<evidence type="ECO:0000313" key="9">
    <source>
        <dbReference type="Proteomes" id="UP000695022"/>
    </source>
</evidence>
<dbReference type="SUPFAM" id="SSF50486">
    <property type="entry name" value="FMT C-terminal domain-like"/>
    <property type="match status" value="1"/>
</dbReference>
<name>A0ABM1EJK7_PRICU</name>
<organism evidence="9 10">
    <name type="scientific">Priapulus caudatus</name>
    <name type="common">Priapulid worm</name>
    <dbReference type="NCBI Taxonomy" id="37621"/>
    <lineage>
        <taxon>Eukaryota</taxon>
        <taxon>Metazoa</taxon>
        <taxon>Ecdysozoa</taxon>
        <taxon>Scalidophora</taxon>
        <taxon>Priapulida</taxon>
        <taxon>Priapulimorpha</taxon>
        <taxon>Priapulimorphida</taxon>
        <taxon>Priapulidae</taxon>
        <taxon>Priapulus</taxon>
    </lineage>
</organism>
<comment type="similarity">
    <text evidence="3">Belongs to the DNA glycosylase MPG family.</text>
</comment>
<dbReference type="Gene3D" id="3.10.300.10">
    <property type="entry name" value="Methylpurine-DNA glycosylase (MPG)"/>
    <property type="match status" value="1"/>
</dbReference>
<comment type="function">
    <text evidence="2">Hydrolysis of the deoxyribose N-glycosidic bond to excise 3-methyladenine, and 7-methylguanine from the damaged DNA polymer formed by alkylation lesions.</text>
</comment>
<evidence type="ECO:0000256" key="5">
    <source>
        <dbReference type="ARBA" id="ARBA00022763"/>
    </source>
</evidence>
<dbReference type="CDD" id="cd00540">
    <property type="entry name" value="AAG"/>
    <property type="match status" value="1"/>
</dbReference>
<dbReference type="PANTHER" id="PTHR10429">
    <property type="entry name" value="DNA-3-METHYLADENINE GLYCOSYLASE"/>
    <property type="match status" value="1"/>
</dbReference>
<evidence type="ECO:0000256" key="8">
    <source>
        <dbReference type="ARBA" id="ARBA00033426"/>
    </source>
</evidence>
<keyword evidence="5" id="KW-0227">DNA damage</keyword>
<dbReference type="InterPro" id="IPR003180">
    <property type="entry name" value="MPG"/>
</dbReference>
<reference evidence="10" key="1">
    <citation type="submission" date="2025-08" db="UniProtKB">
        <authorList>
            <consortium name="RefSeq"/>
        </authorList>
    </citation>
    <scope>IDENTIFICATION</scope>
</reference>
<evidence type="ECO:0000256" key="3">
    <source>
        <dbReference type="ARBA" id="ARBA00009232"/>
    </source>
</evidence>
<gene>
    <name evidence="10" type="primary">LOC106812890</name>
</gene>
<dbReference type="PANTHER" id="PTHR10429:SF0">
    <property type="entry name" value="DNA-3-METHYLADENINE GLYCOSYLASE"/>
    <property type="match status" value="1"/>
</dbReference>
<dbReference type="RefSeq" id="XP_014672378.1">
    <property type="nucleotide sequence ID" value="XM_014816892.1"/>
</dbReference>
<evidence type="ECO:0000256" key="1">
    <source>
        <dbReference type="ARBA" id="ARBA00000086"/>
    </source>
</evidence>
<comment type="catalytic activity">
    <reaction evidence="1">
        <text>Hydrolysis of alkylated DNA, releasing 3-methyladenine, 3-methylguanine, 7-methylguanine and 7-methyladenine.</text>
        <dbReference type="EC" id="3.2.2.21"/>
    </reaction>
</comment>
<dbReference type="EC" id="3.2.2.21" evidence="4"/>
<evidence type="ECO:0000256" key="6">
    <source>
        <dbReference type="ARBA" id="ARBA00022801"/>
    </source>
</evidence>
<dbReference type="GeneID" id="106812890"/>
<keyword evidence="7" id="KW-0234">DNA repair</keyword>
<evidence type="ECO:0000256" key="2">
    <source>
        <dbReference type="ARBA" id="ARBA00002421"/>
    </source>
</evidence>
<dbReference type="Proteomes" id="UP000695022">
    <property type="component" value="Unplaced"/>
</dbReference>
<evidence type="ECO:0000313" key="10">
    <source>
        <dbReference type="RefSeq" id="XP_014672378.1"/>
    </source>
</evidence>
<keyword evidence="6" id="KW-0378">Hydrolase</keyword>
<dbReference type="NCBIfam" id="TIGR00567">
    <property type="entry name" value="3mg"/>
    <property type="match status" value="1"/>
</dbReference>
<dbReference type="Pfam" id="PF02245">
    <property type="entry name" value="Pur_DNA_glyco"/>
    <property type="match status" value="1"/>
</dbReference>
<dbReference type="HAMAP" id="MF_00527">
    <property type="entry name" value="3MGH"/>
    <property type="match status" value="1"/>
</dbReference>
<dbReference type="InterPro" id="IPR036995">
    <property type="entry name" value="MPG_sf"/>
</dbReference>
<evidence type="ECO:0000256" key="7">
    <source>
        <dbReference type="ARBA" id="ARBA00023204"/>
    </source>
</evidence>
<keyword evidence="9" id="KW-1185">Reference proteome</keyword>